<reference evidence="1 2" key="1">
    <citation type="journal article" date="2015" name="Nature">
        <title>rRNA introns, odd ribosomes, and small enigmatic genomes across a large radiation of phyla.</title>
        <authorList>
            <person name="Brown C.T."/>
            <person name="Hug L.A."/>
            <person name="Thomas B.C."/>
            <person name="Sharon I."/>
            <person name="Castelle C.J."/>
            <person name="Singh A."/>
            <person name="Wilkins M.J."/>
            <person name="Williams K.H."/>
            <person name="Banfield J.F."/>
        </authorList>
    </citation>
    <scope>NUCLEOTIDE SEQUENCE [LARGE SCALE GENOMIC DNA]</scope>
</reference>
<organism evidence="1 2">
    <name type="scientific">Candidatus Uhrbacteria bacterium GW2011_GWF2_39_13</name>
    <dbReference type="NCBI Taxonomy" id="1618995"/>
    <lineage>
        <taxon>Bacteria</taxon>
        <taxon>Candidatus Uhriibacteriota</taxon>
    </lineage>
</organism>
<dbReference type="Proteomes" id="UP000033935">
    <property type="component" value="Unassembled WGS sequence"/>
</dbReference>
<dbReference type="AlphaFoldDB" id="A0A0G0QRW2"/>
<evidence type="ECO:0000313" key="2">
    <source>
        <dbReference type="Proteomes" id="UP000033935"/>
    </source>
</evidence>
<evidence type="ECO:0000313" key="1">
    <source>
        <dbReference type="EMBL" id="KKR04382.1"/>
    </source>
</evidence>
<comment type="caution">
    <text evidence="1">The sequence shown here is derived from an EMBL/GenBank/DDBJ whole genome shotgun (WGS) entry which is preliminary data.</text>
</comment>
<gene>
    <name evidence="1" type="ORF">UT30_C0008G0004</name>
</gene>
<name>A0A0G0QRW2_9BACT</name>
<accession>A0A0G0QRW2</accession>
<protein>
    <submittedName>
        <fullName evidence="1">Uncharacterized protein</fullName>
    </submittedName>
</protein>
<sequence length="361" mass="41912">MEQKSPFGSFLEELEDFRAPLIDWKDAMYGKHDISDFRHAFLSSTDEYAKAIRCPTQCDSPCPMRIQHKEKSIEAVCGENISNNQPLSEQDILIYRLNVSKLHKIIAMTFGINLNENNLNDKRRYYLGEYTPFAGINYPVYMSYCNFRASMSGMVKYLCSGHHGKFILFSTSRRFLTPETELLLKKREIVFVSLEDELLIDRRCNVSLRRGQEKIFASLLNMPETKTVEFFPTPLNAKWEDLNIHFINEHTVTVQILETKASLNYFEMGMASSLNKGPVDRWTFMLNLAENYGVYGWDGLQASPAIKKQKQLLCENLVKFFRIEGEPIYWDEGRKAYIARFQIRPDTYSTSWKGKGKKLSV</sequence>
<dbReference type="EMBL" id="LBWG01000008">
    <property type="protein sequence ID" value="KKR04382.1"/>
    <property type="molecule type" value="Genomic_DNA"/>
</dbReference>
<proteinExistence type="predicted"/>